<sequence length="154" mass="17457">MEYKPFSTIKSEYPKLNGTTQKVSESFLNKVIIKDTRKERNGWKLQVIASPLISEDTFRLFPENTIKLKSISDVSQISGLKGIAPTIVNSEQFIDGQQFITLVSASEETGYGIYEMTFPSNALQLELNPAFAYVRQDGTPLKYQTDINWRVIPN</sequence>
<feature type="domain" description="WxL" evidence="1">
    <location>
        <begin position="20"/>
        <end position="150"/>
    </location>
</feature>
<evidence type="ECO:0000259" key="1">
    <source>
        <dbReference type="Pfam" id="PF13731"/>
    </source>
</evidence>
<dbReference type="Pfam" id="PF13731">
    <property type="entry name" value="WxL"/>
    <property type="match status" value="1"/>
</dbReference>
<reference evidence="2 3" key="1">
    <citation type="journal article" date="2011" name="J. Microbiol.">
        <title>Bacillus kyonggiensis sp. nov., isolated from soil of a lettuce field.</title>
        <authorList>
            <person name="Dong K."/>
            <person name="Lee S."/>
        </authorList>
    </citation>
    <scope>NUCLEOTIDE SEQUENCE [LARGE SCALE GENOMIC DNA]</scope>
    <source>
        <strain evidence="2 3">NB22</strain>
    </source>
</reference>
<keyword evidence="3" id="KW-1185">Reference proteome</keyword>
<dbReference type="InterPro" id="IPR027994">
    <property type="entry name" value="WxL_dom"/>
</dbReference>
<dbReference type="Proteomes" id="UP000307756">
    <property type="component" value="Unassembled WGS sequence"/>
</dbReference>
<accession>A0A4U1CZB6</accession>
<organism evidence="2 3">
    <name type="scientific">Robertmurraya kyonggiensis</name>
    <dbReference type="NCBI Taxonomy" id="1037680"/>
    <lineage>
        <taxon>Bacteria</taxon>
        <taxon>Bacillati</taxon>
        <taxon>Bacillota</taxon>
        <taxon>Bacilli</taxon>
        <taxon>Bacillales</taxon>
        <taxon>Bacillaceae</taxon>
        <taxon>Robertmurraya</taxon>
    </lineage>
</organism>
<dbReference type="AlphaFoldDB" id="A0A4U1CZB6"/>
<evidence type="ECO:0000313" key="2">
    <source>
        <dbReference type="EMBL" id="TKC15181.1"/>
    </source>
</evidence>
<protein>
    <recommendedName>
        <fullName evidence="1">WxL domain-containing protein</fullName>
    </recommendedName>
</protein>
<comment type="caution">
    <text evidence="2">The sequence shown here is derived from an EMBL/GenBank/DDBJ whole genome shotgun (WGS) entry which is preliminary data.</text>
</comment>
<name>A0A4U1CZB6_9BACI</name>
<proteinExistence type="predicted"/>
<evidence type="ECO:0000313" key="3">
    <source>
        <dbReference type="Proteomes" id="UP000307756"/>
    </source>
</evidence>
<gene>
    <name evidence="2" type="ORF">FA727_20075</name>
</gene>
<dbReference type="EMBL" id="SWBM01000006">
    <property type="protein sequence ID" value="TKC15181.1"/>
    <property type="molecule type" value="Genomic_DNA"/>
</dbReference>